<dbReference type="PROSITE" id="PS00143">
    <property type="entry name" value="INSULINASE"/>
    <property type="match status" value="1"/>
</dbReference>
<sequence>MAQLLRLGEKIARRAVVNRGAVQSFARPFAANPLAVHADDDSFLKWTTPEPQQFVHAGILAAPETKVTTLPNGMRVATEASPHAQTATIGVWIDAGSRYETAANNGTAHFLEHMAFKGTKTRTTAGLEEEIENMGAHLNAYTSREQTTYYAKVFKKDVAKAVDVLSDILQNSSLEPAHVERERGVILREMEEVEKEVEEVLFDHLHATAFQQTGLGRTILGSAENVRTITRENLAEYIKTHYTAPRMVLAGAGAVDHDELVKLAQNSFAGLSTSGAAVDNLISQDPAHFTGSDVRIRDDDMPTASFCVAFKGASWKSPDAVPLMVMQAMLGSWDKSAPGAAHAASPLAQSVHANELANSFMAFNTNYADTGLFGVHVSSDATDRLDDAAFAVMQALRDLIYDPKVEDVTRAKQALKSSLLLHSESSTSATAEEIGRQLITYGRRISRAELFARIDAVTPETVKDVAWRYIRDEDPAIAAIGPTQFLPDYNWFRQSTYSQFY</sequence>
<evidence type="ECO:0000256" key="13">
    <source>
        <dbReference type="ARBA" id="ARBA00031018"/>
    </source>
</evidence>
<dbReference type="InterPro" id="IPR011249">
    <property type="entry name" value="Metalloenz_LuxS/M16"/>
</dbReference>
<keyword evidence="10" id="KW-0809">Transit peptide</keyword>
<dbReference type="GO" id="GO:0006508">
    <property type="term" value="P:proteolysis"/>
    <property type="evidence" value="ECO:0007669"/>
    <property type="project" value="UniProtKB-KW"/>
</dbReference>
<dbReference type="FunFam" id="3.30.830.10:FF:000002">
    <property type="entry name" value="Mitochondrial-processing peptidase subunit beta"/>
    <property type="match status" value="1"/>
</dbReference>
<protein>
    <recommendedName>
        <fullName evidence="5">mitochondrial processing peptidase</fullName>
        <ecNumber evidence="5">3.4.24.64</ecNumber>
    </recommendedName>
    <alternativeName>
        <fullName evidence="13">Beta-MPP</fullName>
    </alternativeName>
</protein>
<reference evidence="17" key="1">
    <citation type="submission" date="2021-01" db="EMBL/GenBank/DDBJ databases">
        <authorList>
            <person name="Corre E."/>
            <person name="Pelletier E."/>
            <person name="Niang G."/>
            <person name="Scheremetjew M."/>
            <person name="Finn R."/>
            <person name="Kale V."/>
            <person name="Holt S."/>
            <person name="Cochrane G."/>
            <person name="Meng A."/>
            <person name="Brown T."/>
            <person name="Cohen L."/>
        </authorList>
    </citation>
    <scope>NUCLEOTIDE SEQUENCE</scope>
    <source>
        <strain evidence="17">CCMP1723</strain>
    </source>
</reference>
<dbReference type="EC" id="3.4.24.64" evidence="5"/>
<evidence type="ECO:0000256" key="4">
    <source>
        <dbReference type="ARBA" id="ARBA00007261"/>
    </source>
</evidence>
<dbReference type="Pfam" id="PF00675">
    <property type="entry name" value="Peptidase_M16"/>
    <property type="match status" value="1"/>
</dbReference>
<dbReference type="PANTHER" id="PTHR11851">
    <property type="entry name" value="METALLOPROTEASE"/>
    <property type="match status" value="1"/>
</dbReference>
<dbReference type="InterPro" id="IPR001431">
    <property type="entry name" value="Pept_M16_Zn_BS"/>
</dbReference>
<comment type="cofactor">
    <cofactor evidence="2">
        <name>Zn(2+)</name>
        <dbReference type="ChEBI" id="CHEBI:29105"/>
    </cofactor>
</comment>
<accession>A0A7S0NL23</accession>
<dbReference type="InterPro" id="IPR011765">
    <property type="entry name" value="Pept_M16_N"/>
</dbReference>
<dbReference type="GO" id="GO:0046872">
    <property type="term" value="F:metal ion binding"/>
    <property type="evidence" value="ECO:0007669"/>
    <property type="project" value="UniProtKB-KW"/>
</dbReference>
<evidence type="ECO:0000313" key="17">
    <source>
        <dbReference type="EMBL" id="CAD8520411.1"/>
    </source>
</evidence>
<evidence type="ECO:0000256" key="11">
    <source>
        <dbReference type="ARBA" id="ARBA00023049"/>
    </source>
</evidence>
<comment type="similarity">
    <text evidence="4 14">Belongs to the peptidase M16 family.</text>
</comment>
<evidence type="ECO:0000256" key="12">
    <source>
        <dbReference type="ARBA" id="ARBA00023128"/>
    </source>
</evidence>
<dbReference type="InterPro" id="IPR050361">
    <property type="entry name" value="MPP/UQCRC_Complex"/>
</dbReference>
<dbReference type="FunFam" id="3.30.830.10:FF:000001">
    <property type="entry name" value="Mitochondrial-processing peptidase subunit beta, mitochondrial"/>
    <property type="match status" value="1"/>
</dbReference>
<dbReference type="SUPFAM" id="SSF63411">
    <property type="entry name" value="LuxS/MPP-like metallohydrolase"/>
    <property type="match status" value="2"/>
</dbReference>
<name>A0A7S0NL23_MICPS</name>
<gene>
    <name evidence="17" type="ORF">MCOM1403_LOCUS7837</name>
</gene>
<dbReference type="AlphaFoldDB" id="A0A7S0NL23"/>
<organism evidence="17">
    <name type="scientific">Micromonas pusilla</name>
    <name type="common">Picoplanktonic green alga</name>
    <name type="synonym">Chromulina pusilla</name>
    <dbReference type="NCBI Taxonomy" id="38833"/>
    <lineage>
        <taxon>Eukaryota</taxon>
        <taxon>Viridiplantae</taxon>
        <taxon>Chlorophyta</taxon>
        <taxon>Mamiellophyceae</taxon>
        <taxon>Mamiellales</taxon>
        <taxon>Mamiellaceae</taxon>
        <taxon>Micromonas</taxon>
    </lineage>
</organism>
<evidence type="ECO:0000256" key="5">
    <source>
        <dbReference type="ARBA" id="ARBA00012299"/>
    </source>
</evidence>
<dbReference type="EMBL" id="HBEQ01009747">
    <property type="protein sequence ID" value="CAD8520411.1"/>
    <property type="molecule type" value="Transcribed_RNA"/>
</dbReference>
<keyword evidence="6" id="KW-0645">Protease</keyword>
<dbReference type="GO" id="GO:0005759">
    <property type="term" value="C:mitochondrial matrix"/>
    <property type="evidence" value="ECO:0007669"/>
    <property type="project" value="UniProtKB-ARBA"/>
</dbReference>
<evidence type="ECO:0000256" key="9">
    <source>
        <dbReference type="ARBA" id="ARBA00022833"/>
    </source>
</evidence>
<evidence type="ECO:0000256" key="8">
    <source>
        <dbReference type="ARBA" id="ARBA00022801"/>
    </source>
</evidence>
<evidence type="ECO:0000256" key="3">
    <source>
        <dbReference type="ARBA" id="ARBA00004173"/>
    </source>
</evidence>
<proteinExistence type="inferred from homology"/>
<evidence type="ECO:0000256" key="2">
    <source>
        <dbReference type="ARBA" id="ARBA00001947"/>
    </source>
</evidence>
<keyword evidence="9" id="KW-0862">Zinc</keyword>
<evidence type="ECO:0000256" key="10">
    <source>
        <dbReference type="ARBA" id="ARBA00022946"/>
    </source>
</evidence>
<evidence type="ECO:0000256" key="6">
    <source>
        <dbReference type="ARBA" id="ARBA00022670"/>
    </source>
</evidence>
<dbReference type="InterPro" id="IPR007863">
    <property type="entry name" value="Peptidase_M16_C"/>
</dbReference>
<keyword evidence="11" id="KW-0482">Metalloprotease</keyword>
<evidence type="ECO:0000256" key="1">
    <source>
        <dbReference type="ARBA" id="ARBA00001098"/>
    </source>
</evidence>
<comment type="subcellular location">
    <subcellularLocation>
        <location evidence="3">Mitochondrion</location>
    </subcellularLocation>
</comment>
<keyword evidence="7" id="KW-0479">Metal-binding</keyword>
<evidence type="ECO:0000256" key="7">
    <source>
        <dbReference type="ARBA" id="ARBA00022723"/>
    </source>
</evidence>
<keyword evidence="12" id="KW-0496">Mitochondrion</keyword>
<evidence type="ECO:0000256" key="14">
    <source>
        <dbReference type="RuleBase" id="RU004447"/>
    </source>
</evidence>
<dbReference type="Pfam" id="PF05193">
    <property type="entry name" value="Peptidase_M16_C"/>
    <property type="match status" value="1"/>
</dbReference>
<dbReference type="Gene3D" id="3.30.830.10">
    <property type="entry name" value="Metalloenzyme, LuxS/M16 peptidase-like"/>
    <property type="match status" value="2"/>
</dbReference>
<dbReference type="PANTHER" id="PTHR11851:SF149">
    <property type="entry name" value="GH01077P"/>
    <property type="match status" value="1"/>
</dbReference>
<feature type="domain" description="Peptidase M16 C-terminal" evidence="16">
    <location>
        <begin position="228"/>
        <end position="415"/>
    </location>
</feature>
<comment type="catalytic activity">
    <reaction evidence="1">
        <text>Release of N-terminal transit peptides from precursor proteins imported into the mitochondrion, typically with Arg in position P2.</text>
        <dbReference type="EC" id="3.4.24.64"/>
    </reaction>
</comment>
<keyword evidence="8" id="KW-0378">Hydrolase</keyword>
<evidence type="ECO:0000259" key="15">
    <source>
        <dbReference type="Pfam" id="PF00675"/>
    </source>
</evidence>
<evidence type="ECO:0000259" key="16">
    <source>
        <dbReference type="Pfam" id="PF05193"/>
    </source>
</evidence>
<feature type="domain" description="Peptidase M16 N-terminal" evidence="15">
    <location>
        <begin position="75"/>
        <end position="221"/>
    </location>
</feature>
<dbReference type="GO" id="GO:0004222">
    <property type="term" value="F:metalloendopeptidase activity"/>
    <property type="evidence" value="ECO:0007669"/>
    <property type="project" value="UniProtKB-EC"/>
</dbReference>